<dbReference type="EMBL" id="JALJAT010000006">
    <property type="protein sequence ID" value="KAK4468602.1"/>
    <property type="molecule type" value="Genomic_DNA"/>
</dbReference>
<proteinExistence type="inferred from homology"/>
<evidence type="ECO:0000256" key="6">
    <source>
        <dbReference type="ARBA" id="ARBA00022729"/>
    </source>
</evidence>
<keyword evidence="8 14" id="KW-0472">Membrane</keyword>
<keyword evidence="16" id="KW-1185">Reference proteome</keyword>
<sequence length="537" mass="61717">MKYTITAAPYEATSSLILVSATSKVDLWQMGGLFSAFFAILTYLFCIFNRTPETFFSGLSSKTAYRFCGLKSYEDQVSDQFKRCSLVHVNALFRHGTRTPDSKSIKSFTDIYKRLKKSYDNGSPIPNKFLTHPIPFEDAAVKELLPRGFEEHDGLGRRFNDLMRQYFNFTIENVNFYSSSIDRCIASGRAFYNGFINGPPVRPMWNRTLYCGNDDLPKCCLLNEPSGANNDNSYLKNITIDNYLLRFFADCKNYIEKIEKNKSALQEYYKFSNSSYVITSYENFVKRFHLKPEEYTPDDLKKIFLACSYEIAAMNDYDDVSPWCSLLTPYDFPIWEYLADLKHYWRKSYGYELNYKQSCPLLGEMLQQIYNVAMNFKKGNYDQNNPLLHRGSFWFGHAETVLPIVAALGIFNDSVGHSTLHKLTADNFNDRLRMIYDTDIPSSTMFRTSYIAPFAGNVALLLYYCPDLDVSSDLDNFRVKVLINEKTVAWPLASSIQPPTLNHPGETNASLSTLLQYFNGCMPNIYDNNKVCSLSKT</sequence>
<evidence type="ECO:0000256" key="14">
    <source>
        <dbReference type="SAM" id="Phobius"/>
    </source>
</evidence>
<comment type="similarity">
    <text evidence="2">Belongs to the histidine acid phosphatase family. MINPP1 subfamily.</text>
</comment>
<comment type="catalytic activity">
    <reaction evidence="12">
        <text>1D-myo-inositol hexakisphosphate + H2O = 1D-myo-inositol 1,2,4,5,6-pentakisphosphate + phosphate</text>
        <dbReference type="Rhea" id="RHEA:16989"/>
        <dbReference type="ChEBI" id="CHEBI:15377"/>
        <dbReference type="ChEBI" id="CHEBI:43474"/>
        <dbReference type="ChEBI" id="CHEBI:57798"/>
        <dbReference type="ChEBI" id="CHEBI:58130"/>
        <dbReference type="EC" id="3.1.3.62"/>
    </reaction>
    <physiologicalReaction direction="left-to-right" evidence="12">
        <dbReference type="Rhea" id="RHEA:16990"/>
    </physiologicalReaction>
</comment>
<dbReference type="GO" id="GO:0003993">
    <property type="term" value="F:acid phosphatase activity"/>
    <property type="evidence" value="ECO:0007669"/>
    <property type="project" value="TreeGrafter"/>
</dbReference>
<evidence type="ECO:0000256" key="13">
    <source>
        <dbReference type="ARBA" id="ARBA00043832"/>
    </source>
</evidence>
<evidence type="ECO:0000256" key="2">
    <source>
        <dbReference type="ARBA" id="ARBA00008422"/>
    </source>
</evidence>
<evidence type="ECO:0000256" key="4">
    <source>
        <dbReference type="ARBA" id="ARBA00013040"/>
    </source>
</evidence>
<keyword evidence="6" id="KW-0732">Signal</keyword>
<evidence type="ECO:0000256" key="12">
    <source>
        <dbReference type="ARBA" id="ARBA00043691"/>
    </source>
</evidence>
<protein>
    <recommendedName>
        <fullName evidence="5">Multiple inositol polyphosphate phosphatase 1</fullName>
        <ecNumber evidence="4">3.1.3.62</ecNumber>
        <ecNumber evidence="3">3.1.3.80</ecNumber>
    </recommendedName>
    <alternativeName>
        <fullName evidence="9">2,3-bisphosphoglycerate 3-phosphatase</fullName>
    </alternativeName>
</protein>
<evidence type="ECO:0000256" key="8">
    <source>
        <dbReference type="ARBA" id="ARBA00023136"/>
    </source>
</evidence>
<dbReference type="Gene3D" id="3.40.50.1240">
    <property type="entry name" value="Phosphoglycerate mutase-like"/>
    <property type="match status" value="1"/>
</dbReference>
<comment type="catalytic activity">
    <reaction evidence="13">
        <text>(2R)-2,3-bisphosphoglycerate + H2O = (2R)-2-phosphoglycerate + phosphate</text>
        <dbReference type="Rhea" id="RHEA:27381"/>
        <dbReference type="ChEBI" id="CHEBI:15377"/>
        <dbReference type="ChEBI" id="CHEBI:43474"/>
        <dbReference type="ChEBI" id="CHEBI:58248"/>
        <dbReference type="ChEBI" id="CHEBI:58289"/>
        <dbReference type="EC" id="3.1.3.80"/>
    </reaction>
    <physiologicalReaction direction="left-to-right" evidence="13">
        <dbReference type="Rhea" id="RHEA:27382"/>
    </physiologicalReaction>
</comment>
<accession>A0AAE1Z787</accession>
<comment type="subcellular location">
    <subcellularLocation>
        <location evidence="1">Membrane</location>
    </subcellularLocation>
</comment>
<evidence type="ECO:0000256" key="5">
    <source>
        <dbReference type="ARBA" id="ARBA00018097"/>
    </source>
</evidence>
<dbReference type="InterPro" id="IPR000560">
    <property type="entry name" value="His_Pase_clade-2"/>
</dbReference>
<evidence type="ECO:0000256" key="7">
    <source>
        <dbReference type="ARBA" id="ARBA00022801"/>
    </source>
</evidence>
<keyword evidence="14" id="KW-1133">Transmembrane helix</keyword>
<reference evidence="15" key="2">
    <citation type="journal article" date="2023" name="Infect Dis Poverty">
        <title>Chromosome-scale genome of the human blood fluke Schistosoma mekongi and its implications for public health.</title>
        <authorList>
            <person name="Zhou M."/>
            <person name="Xu L."/>
            <person name="Xu D."/>
            <person name="Chen W."/>
            <person name="Khan J."/>
            <person name="Hu Y."/>
            <person name="Huang H."/>
            <person name="Wei H."/>
            <person name="Zhang Y."/>
            <person name="Chusongsang P."/>
            <person name="Tanasarnprasert K."/>
            <person name="Hu X."/>
            <person name="Limpanont Y."/>
            <person name="Lv Z."/>
        </authorList>
    </citation>
    <scope>NUCLEOTIDE SEQUENCE</scope>
    <source>
        <strain evidence="15">LV_2022a</strain>
    </source>
</reference>
<evidence type="ECO:0000256" key="11">
    <source>
        <dbReference type="ARBA" id="ARBA00043671"/>
    </source>
</evidence>
<dbReference type="Pfam" id="PF00328">
    <property type="entry name" value="His_Phos_2"/>
    <property type="match status" value="1"/>
</dbReference>
<organism evidence="15 16">
    <name type="scientific">Schistosoma mekongi</name>
    <name type="common">Parasitic worm</name>
    <dbReference type="NCBI Taxonomy" id="38744"/>
    <lineage>
        <taxon>Eukaryota</taxon>
        <taxon>Metazoa</taxon>
        <taxon>Spiralia</taxon>
        <taxon>Lophotrochozoa</taxon>
        <taxon>Platyhelminthes</taxon>
        <taxon>Trematoda</taxon>
        <taxon>Digenea</taxon>
        <taxon>Strigeidida</taxon>
        <taxon>Schistosomatoidea</taxon>
        <taxon>Schistosomatidae</taxon>
        <taxon>Schistosoma</taxon>
    </lineage>
</organism>
<dbReference type="InterPro" id="IPR033379">
    <property type="entry name" value="Acid_Pase_AS"/>
</dbReference>
<comment type="caution">
    <text evidence="15">The sequence shown here is derived from an EMBL/GenBank/DDBJ whole genome shotgun (WGS) entry which is preliminary data.</text>
</comment>
<name>A0AAE1Z787_SCHME</name>
<dbReference type="SUPFAM" id="SSF53254">
    <property type="entry name" value="Phosphoglycerate mutase-like"/>
    <property type="match status" value="1"/>
</dbReference>
<reference evidence="15" key="1">
    <citation type="submission" date="2022-04" db="EMBL/GenBank/DDBJ databases">
        <authorList>
            <person name="Xu L."/>
            <person name="Lv Z."/>
        </authorList>
    </citation>
    <scope>NUCLEOTIDE SEQUENCE</scope>
    <source>
        <strain evidence="15">LV_2022a</strain>
    </source>
</reference>
<keyword evidence="7" id="KW-0378">Hydrolase</keyword>
<dbReference type="GO" id="GO:0052745">
    <property type="term" value="F:inositol phosphate phosphatase activity"/>
    <property type="evidence" value="ECO:0007669"/>
    <property type="project" value="TreeGrafter"/>
</dbReference>
<dbReference type="CDD" id="cd07061">
    <property type="entry name" value="HP_HAP_like"/>
    <property type="match status" value="1"/>
</dbReference>
<evidence type="ECO:0000313" key="16">
    <source>
        <dbReference type="Proteomes" id="UP001292079"/>
    </source>
</evidence>
<evidence type="ECO:0000313" key="15">
    <source>
        <dbReference type="EMBL" id="KAK4468602.1"/>
    </source>
</evidence>
<evidence type="ECO:0000256" key="9">
    <source>
        <dbReference type="ARBA" id="ARBA00031642"/>
    </source>
</evidence>
<dbReference type="EC" id="3.1.3.80" evidence="3"/>
<dbReference type="PANTHER" id="PTHR20963">
    <property type="entry name" value="MULTIPLE INOSITOL POLYPHOSPHATE PHOSPHATASE-RELATED"/>
    <property type="match status" value="1"/>
</dbReference>
<comment type="catalytic activity">
    <reaction evidence="10">
        <text>1D-myo-inositol 1,2,5,6-tetrakisphosphate + H2O = 1D-myo-inositol 1,2,6-trisphosphate + phosphate</text>
        <dbReference type="Rhea" id="RHEA:77119"/>
        <dbReference type="ChEBI" id="CHEBI:15377"/>
        <dbReference type="ChEBI" id="CHEBI:43474"/>
        <dbReference type="ChEBI" id="CHEBI:195535"/>
        <dbReference type="ChEBI" id="CHEBI:195537"/>
        <dbReference type="EC" id="3.1.3.62"/>
    </reaction>
    <physiologicalReaction direction="left-to-right" evidence="10">
        <dbReference type="Rhea" id="RHEA:77120"/>
    </physiologicalReaction>
</comment>
<dbReference type="GO" id="GO:0034417">
    <property type="term" value="F:bisphosphoglycerate 3-phosphatase activity"/>
    <property type="evidence" value="ECO:0007669"/>
    <property type="project" value="UniProtKB-EC"/>
</dbReference>
<dbReference type="Proteomes" id="UP001292079">
    <property type="component" value="Unassembled WGS sequence"/>
</dbReference>
<evidence type="ECO:0000256" key="10">
    <source>
        <dbReference type="ARBA" id="ARBA00043668"/>
    </source>
</evidence>
<evidence type="ECO:0000256" key="1">
    <source>
        <dbReference type="ARBA" id="ARBA00004370"/>
    </source>
</evidence>
<dbReference type="InterPro" id="IPR029033">
    <property type="entry name" value="His_PPase_superfam"/>
</dbReference>
<feature type="transmembrane region" description="Helical" evidence="14">
    <location>
        <begin position="27"/>
        <end position="48"/>
    </location>
</feature>
<gene>
    <name evidence="15" type="ORF">MN116_007793</name>
</gene>
<evidence type="ECO:0000256" key="3">
    <source>
        <dbReference type="ARBA" id="ARBA00012976"/>
    </source>
</evidence>
<dbReference type="AlphaFoldDB" id="A0AAE1Z787"/>
<keyword evidence="14" id="KW-0812">Transmembrane</keyword>
<dbReference type="GO" id="GO:0016020">
    <property type="term" value="C:membrane"/>
    <property type="evidence" value="ECO:0007669"/>
    <property type="project" value="UniProtKB-SubCell"/>
</dbReference>
<dbReference type="PANTHER" id="PTHR20963:SF8">
    <property type="entry name" value="MULTIPLE INOSITOL POLYPHOSPHATE PHOSPHATASE 1"/>
    <property type="match status" value="1"/>
</dbReference>
<dbReference type="PROSITE" id="PS00616">
    <property type="entry name" value="HIS_ACID_PHOSPHAT_1"/>
    <property type="match status" value="1"/>
</dbReference>
<dbReference type="EC" id="3.1.3.62" evidence="4"/>
<comment type="catalytic activity">
    <reaction evidence="11">
        <text>1D-myo-inositol 1,2,4,5,6-pentakisphosphate + H2O = 1D-myo-inositol 1,2,5,6-tetrakisphosphate + phosphate</text>
        <dbReference type="Rhea" id="RHEA:77115"/>
        <dbReference type="ChEBI" id="CHEBI:15377"/>
        <dbReference type="ChEBI" id="CHEBI:43474"/>
        <dbReference type="ChEBI" id="CHEBI:57798"/>
        <dbReference type="ChEBI" id="CHEBI:195535"/>
        <dbReference type="EC" id="3.1.3.62"/>
    </reaction>
    <physiologicalReaction direction="left-to-right" evidence="11">
        <dbReference type="Rhea" id="RHEA:77116"/>
    </physiologicalReaction>
</comment>